<sequence>MGLYAVITADIIQSRKQVLPFERIEQTLASFAGEHLVKSFALSRGDEIQGVVSDLSVIVSLVRRLRYVMWPLALRVGMSIGEIEDDKLKKAGTSWDLSGEVFFSARDALDMAKKSRVSNTFFLCSDELLSTALNTSLSLLETIESGWTEKQWQAVHVYEREGTYEKAARVLGVTAPAVQQHCDKAGWNVVRVAEKELARLISLSLKI</sequence>
<proteinExistence type="predicted"/>
<evidence type="ECO:0000313" key="2">
    <source>
        <dbReference type="Proteomes" id="UP000002881"/>
    </source>
</evidence>
<dbReference type="InterPro" id="IPR032580">
    <property type="entry name" value="SatD"/>
</dbReference>
<dbReference type="Pfam" id="PF16264">
    <property type="entry name" value="SatD"/>
    <property type="match status" value="1"/>
</dbReference>
<dbReference type="STRING" id="660470.Theba_2349"/>
<evidence type="ECO:0008006" key="3">
    <source>
        <dbReference type="Google" id="ProtNLM"/>
    </source>
</evidence>
<dbReference type="KEGG" id="mpg:Theba_2349"/>
<keyword evidence="2" id="KW-1185">Reference proteome</keyword>
<reference evidence="1 2" key="1">
    <citation type="journal article" date="2012" name="Genome Biol. Evol.">
        <title>Genome Sequence of the Mesophilic Thermotogales Bacterium Mesotoga prima MesG1.Ag.4.2 Reveals the Largest Thermotogales Genome To Date.</title>
        <authorList>
            <person name="Zhaxybayeva O."/>
            <person name="Swithers K.S."/>
            <person name="Foght J."/>
            <person name="Green A.G."/>
            <person name="Bruce D."/>
            <person name="Detter C."/>
            <person name="Han S."/>
            <person name="Teshima H."/>
            <person name="Han J."/>
            <person name="Woyke T."/>
            <person name="Pitluck S."/>
            <person name="Nolan M."/>
            <person name="Ivanova N."/>
            <person name="Pati A."/>
            <person name="Land M.L."/>
            <person name="Dlutek M."/>
            <person name="Doolittle W.F."/>
            <person name="Noll K.M."/>
            <person name="Nesbo C.L."/>
        </authorList>
    </citation>
    <scope>NUCLEOTIDE SEQUENCE [LARGE SCALE GENOMIC DNA]</scope>
    <source>
        <strain evidence="2">mesG1.Ag.4.2</strain>
    </source>
</reference>
<evidence type="ECO:0000313" key="1">
    <source>
        <dbReference type="EMBL" id="AFK07974.1"/>
    </source>
</evidence>
<protein>
    <recommendedName>
        <fullName evidence="3">SatD family (SatD)</fullName>
    </recommendedName>
</protein>
<dbReference type="eggNOG" id="ENOG5030M0C">
    <property type="taxonomic scope" value="Bacteria"/>
</dbReference>
<gene>
    <name evidence="1" type="ORF">Theba_2349</name>
</gene>
<dbReference type="EMBL" id="CP003532">
    <property type="protein sequence ID" value="AFK07974.1"/>
    <property type="molecule type" value="Genomic_DNA"/>
</dbReference>
<accession>I2F7S1</accession>
<dbReference type="Proteomes" id="UP000002881">
    <property type="component" value="Chromosome"/>
</dbReference>
<organism evidence="1 2">
    <name type="scientific">Mesotoga prima MesG1.Ag.4.2</name>
    <dbReference type="NCBI Taxonomy" id="660470"/>
    <lineage>
        <taxon>Bacteria</taxon>
        <taxon>Thermotogati</taxon>
        <taxon>Thermotogota</taxon>
        <taxon>Thermotogae</taxon>
        <taxon>Kosmotogales</taxon>
        <taxon>Kosmotogaceae</taxon>
        <taxon>Mesotoga</taxon>
    </lineage>
</organism>
<dbReference type="AlphaFoldDB" id="I2F7S1"/>
<dbReference type="RefSeq" id="WP_006490052.1">
    <property type="nucleotide sequence ID" value="NC_017934.1"/>
</dbReference>
<name>I2F7S1_9BACT</name>
<dbReference type="HOGENOM" id="CLU_077332_0_1_0"/>
<dbReference type="GeneID" id="87108066"/>